<feature type="compositionally biased region" description="Low complexity" evidence="1">
    <location>
        <begin position="1"/>
        <end position="19"/>
    </location>
</feature>
<name>F9VXA3_9ACTN</name>
<comment type="caution">
    <text evidence="2">The sequence shown here is derived from an EMBL/GenBank/DDBJ whole genome shotgun (WGS) entry which is preliminary data.</text>
</comment>
<reference evidence="2 3" key="1">
    <citation type="submission" date="2011-05" db="EMBL/GenBank/DDBJ databases">
        <title>Whole genome shotgun sequence of Gordonia alkanivorans NBRC 16433.</title>
        <authorList>
            <person name="Hosoyama A."/>
            <person name="Nakamura S."/>
            <person name="Takarada H."/>
            <person name="Tsuchikane K."/>
            <person name="Yamazaki S."/>
            <person name="Fujita N."/>
        </authorList>
    </citation>
    <scope>NUCLEOTIDE SEQUENCE [LARGE SCALE GENOMIC DNA]</scope>
    <source>
        <strain evidence="2 3">NBRC 16433</strain>
    </source>
</reference>
<evidence type="ECO:0000313" key="3">
    <source>
        <dbReference type="Proteomes" id="UP000003558"/>
    </source>
</evidence>
<organism evidence="2 3">
    <name type="scientific">Gordonia alkanivorans NBRC 16433</name>
    <dbReference type="NCBI Taxonomy" id="1027371"/>
    <lineage>
        <taxon>Bacteria</taxon>
        <taxon>Bacillati</taxon>
        <taxon>Actinomycetota</taxon>
        <taxon>Actinomycetes</taxon>
        <taxon>Mycobacteriales</taxon>
        <taxon>Gordoniaceae</taxon>
        <taxon>Gordonia</taxon>
    </lineage>
</organism>
<dbReference type="AlphaFoldDB" id="F9VXA3"/>
<evidence type="ECO:0000313" key="2">
    <source>
        <dbReference type="EMBL" id="GAA13242.1"/>
    </source>
</evidence>
<gene>
    <name evidence="2" type="ORF">GOALK_072_00450</name>
</gene>
<feature type="region of interest" description="Disordered" evidence="1">
    <location>
        <begin position="1"/>
        <end position="30"/>
    </location>
</feature>
<sequence length="78" mass="8525">MDAKRASASRAVARTRGSVSGRGPKPPDPTATTIAVTTAKTSNHHCLADHDPDTEPFRPIHRRRIRNRRSVGERNVAS</sequence>
<dbReference type="EMBL" id="BACI01000072">
    <property type="protein sequence ID" value="GAA13242.1"/>
    <property type="molecule type" value="Genomic_DNA"/>
</dbReference>
<proteinExistence type="predicted"/>
<feature type="region of interest" description="Disordered" evidence="1">
    <location>
        <begin position="43"/>
        <end position="78"/>
    </location>
</feature>
<protein>
    <submittedName>
        <fullName evidence="2">Uncharacterized protein</fullName>
    </submittedName>
</protein>
<dbReference type="Proteomes" id="UP000003558">
    <property type="component" value="Unassembled WGS sequence"/>
</dbReference>
<feature type="compositionally biased region" description="Basic and acidic residues" evidence="1">
    <location>
        <begin position="46"/>
        <end position="58"/>
    </location>
</feature>
<evidence type="ECO:0000256" key="1">
    <source>
        <dbReference type="SAM" id="MobiDB-lite"/>
    </source>
</evidence>
<feature type="compositionally biased region" description="Basic residues" evidence="1">
    <location>
        <begin position="59"/>
        <end position="69"/>
    </location>
</feature>
<accession>F9VXA3</accession>